<reference evidence="9 10" key="1">
    <citation type="journal article" date="2014" name="PLoS Genet.">
        <title>Phylogenetically driven sequencing of extremely halophilic archaea reveals strategies for static and dynamic osmo-response.</title>
        <authorList>
            <person name="Becker E.A."/>
            <person name="Seitzer P.M."/>
            <person name="Tritt A."/>
            <person name="Larsen D."/>
            <person name="Krusor M."/>
            <person name="Yao A.I."/>
            <person name="Wu D."/>
            <person name="Madern D."/>
            <person name="Eisen J.A."/>
            <person name="Darling A.E."/>
            <person name="Facciotti M.T."/>
        </authorList>
    </citation>
    <scope>NUCLEOTIDE SEQUENCE [LARGE SCALE GENOMIC DNA]</scope>
    <source>
        <strain evidence="9 10">JCM 13560</strain>
    </source>
</reference>
<keyword evidence="10" id="KW-1185">Reference proteome</keyword>
<keyword evidence="5" id="KW-0190">Covalent protein-DNA linkage</keyword>
<organism evidence="9 10">
    <name type="scientific">Halorubrum aidingense JCM 13560</name>
    <dbReference type="NCBI Taxonomy" id="1230454"/>
    <lineage>
        <taxon>Archaea</taxon>
        <taxon>Methanobacteriati</taxon>
        <taxon>Methanobacteriota</taxon>
        <taxon>Stenosarchaea group</taxon>
        <taxon>Halobacteria</taxon>
        <taxon>Halobacteriales</taxon>
        <taxon>Haloferacaceae</taxon>
        <taxon>Halorubrum</taxon>
    </lineage>
</organism>
<dbReference type="InterPro" id="IPR036590">
    <property type="entry name" value="SRAP-like"/>
</dbReference>
<dbReference type="OrthoDB" id="109020at2157"/>
<feature type="region of interest" description="Disordered" evidence="8">
    <location>
        <begin position="101"/>
        <end position="122"/>
    </location>
</feature>
<dbReference type="GO" id="GO:0006508">
    <property type="term" value="P:proteolysis"/>
    <property type="evidence" value="ECO:0007669"/>
    <property type="project" value="UniProtKB-KW"/>
</dbReference>
<evidence type="ECO:0008006" key="11">
    <source>
        <dbReference type="Google" id="ProtNLM"/>
    </source>
</evidence>
<accession>M0PJD9</accession>
<proteinExistence type="inferred from homology"/>
<evidence type="ECO:0000256" key="1">
    <source>
        <dbReference type="ARBA" id="ARBA00008136"/>
    </source>
</evidence>
<evidence type="ECO:0000313" key="10">
    <source>
        <dbReference type="Proteomes" id="UP000011575"/>
    </source>
</evidence>
<evidence type="ECO:0000313" key="9">
    <source>
        <dbReference type="EMBL" id="EMA68870.1"/>
    </source>
</evidence>
<dbReference type="Proteomes" id="UP000011575">
    <property type="component" value="Unassembled WGS sequence"/>
</dbReference>
<dbReference type="EMBL" id="AOJI01000017">
    <property type="protein sequence ID" value="EMA68870.1"/>
    <property type="molecule type" value="Genomic_DNA"/>
</dbReference>
<keyword evidence="2" id="KW-0645">Protease</keyword>
<evidence type="ECO:0000256" key="5">
    <source>
        <dbReference type="ARBA" id="ARBA00023124"/>
    </source>
</evidence>
<dbReference type="AlphaFoldDB" id="M0PJD9"/>
<comment type="similarity">
    <text evidence="1">Belongs to the SOS response-associated peptidase family.</text>
</comment>
<dbReference type="Pfam" id="PF02586">
    <property type="entry name" value="SRAP"/>
    <property type="match status" value="1"/>
</dbReference>
<keyword evidence="3" id="KW-0227">DNA damage</keyword>
<protein>
    <recommendedName>
        <fullName evidence="11">DUF159 family protein</fullName>
    </recommendedName>
</protein>
<comment type="caution">
    <text evidence="9">The sequence shown here is derived from an EMBL/GenBank/DDBJ whole genome shotgun (WGS) entry which is preliminary data.</text>
</comment>
<name>M0PJD9_9EURY</name>
<dbReference type="PANTHER" id="PTHR13604:SF0">
    <property type="entry name" value="ABASIC SITE PROCESSING PROTEIN HMCES"/>
    <property type="match status" value="1"/>
</dbReference>
<dbReference type="RefSeq" id="WP_007999019.1">
    <property type="nucleotide sequence ID" value="NZ_AOJI01000017.1"/>
</dbReference>
<dbReference type="SUPFAM" id="SSF143081">
    <property type="entry name" value="BB1717-like"/>
    <property type="match status" value="1"/>
</dbReference>
<feature type="compositionally biased region" description="Gly residues" evidence="8">
    <location>
        <begin position="101"/>
        <end position="112"/>
    </location>
</feature>
<dbReference type="GO" id="GO:0008233">
    <property type="term" value="F:peptidase activity"/>
    <property type="evidence" value="ECO:0007669"/>
    <property type="project" value="UniProtKB-KW"/>
</dbReference>
<evidence type="ECO:0000256" key="2">
    <source>
        <dbReference type="ARBA" id="ARBA00022670"/>
    </source>
</evidence>
<evidence type="ECO:0000256" key="6">
    <source>
        <dbReference type="ARBA" id="ARBA00023125"/>
    </source>
</evidence>
<sequence length="259" mass="27485">MCGRYTLFTPAADLESRFGADFGGVEPSYNCAPGQDLPVIADADPTAATRMEWGLTPSWADESFGLINARAETVREKRSFADAFERRRCLVPADGFYEWVEGGGPESGGPDGGETRGTTGKTPYRVAFEDDRPFAMAGLYERWEPPEPETTQTGLGAFGGGSDRGSDGGGSDGDGSVGPVETFTIVTTAPNDLVADLHHRMAVILAPSEEETWLRGDPDEAAALLDPYPAAEMTAYPVSTRVNSPSVDAPELIEPVGAD</sequence>
<keyword evidence="6" id="KW-0238">DNA-binding</keyword>
<keyword evidence="7" id="KW-0456">Lyase</keyword>
<feature type="region of interest" description="Disordered" evidence="8">
    <location>
        <begin position="143"/>
        <end position="179"/>
    </location>
</feature>
<dbReference type="GO" id="GO:0106300">
    <property type="term" value="P:protein-DNA covalent cross-linking repair"/>
    <property type="evidence" value="ECO:0007669"/>
    <property type="project" value="InterPro"/>
</dbReference>
<gene>
    <name evidence="9" type="ORF">C461_04547</name>
</gene>
<dbReference type="PATRIC" id="fig|1230454.4.peg.931"/>
<dbReference type="InterPro" id="IPR003738">
    <property type="entry name" value="SRAP"/>
</dbReference>
<evidence type="ECO:0000256" key="7">
    <source>
        <dbReference type="ARBA" id="ARBA00023239"/>
    </source>
</evidence>
<evidence type="ECO:0000256" key="4">
    <source>
        <dbReference type="ARBA" id="ARBA00022801"/>
    </source>
</evidence>
<dbReference type="Gene3D" id="3.90.1680.10">
    <property type="entry name" value="SOS response associated peptidase-like"/>
    <property type="match status" value="1"/>
</dbReference>
<dbReference type="GO" id="GO:0003697">
    <property type="term" value="F:single-stranded DNA binding"/>
    <property type="evidence" value="ECO:0007669"/>
    <property type="project" value="InterPro"/>
</dbReference>
<dbReference type="GO" id="GO:0016829">
    <property type="term" value="F:lyase activity"/>
    <property type="evidence" value="ECO:0007669"/>
    <property type="project" value="UniProtKB-KW"/>
</dbReference>
<evidence type="ECO:0000256" key="8">
    <source>
        <dbReference type="SAM" id="MobiDB-lite"/>
    </source>
</evidence>
<evidence type="ECO:0000256" key="3">
    <source>
        <dbReference type="ARBA" id="ARBA00022763"/>
    </source>
</evidence>
<dbReference type="PANTHER" id="PTHR13604">
    <property type="entry name" value="DC12-RELATED"/>
    <property type="match status" value="1"/>
</dbReference>
<feature type="compositionally biased region" description="Gly residues" evidence="8">
    <location>
        <begin position="156"/>
        <end position="176"/>
    </location>
</feature>
<keyword evidence="4" id="KW-0378">Hydrolase</keyword>